<protein>
    <submittedName>
        <fullName evidence="2">Uncharacterized protein</fullName>
    </submittedName>
</protein>
<name>A0A9P6XL63_RHIOR</name>
<accession>A0A9P6XL63</accession>
<proteinExistence type="predicted"/>
<evidence type="ECO:0000256" key="1">
    <source>
        <dbReference type="SAM" id="SignalP"/>
    </source>
</evidence>
<reference evidence="2" key="1">
    <citation type="journal article" date="2020" name="Microb. Genom.">
        <title>Genetic diversity of clinical and environmental Mucorales isolates obtained from an investigation of mucormycosis cases among solid organ transplant recipients.</title>
        <authorList>
            <person name="Nguyen M.H."/>
            <person name="Kaul D."/>
            <person name="Muto C."/>
            <person name="Cheng S.J."/>
            <person name="Richter R.A."/>
            <person name="Bruno V.M."/>
            <person name="Liu G."/>
            <person name="Beyhan S."/>
            <person name="Sundermann A.J."/>
            <person name="Mounaud S."/>
            <person name="Pasculle A.W."/>
            <person name="Nierman W.C."/>
            <person name="Driscoll E."/>
            <person name="Cumbie R."/>
            <person name="Clancy C.J."/>
            <person name="Dupont C.L."/>
        </authorList>
    </citation>
    <scope>NUCLEOTIDE SEQUENCE</scope>
    <source>
        <strain evidence="2">GL11</strain>
    </source>
</reference>
<dbReference type="OrthoDB" id="2259320at2759"/>
<sequence length="160" mass="18345">MHCTWFLFSLFVALHSLVFATPLIQDPSGHPIQDVSKIHRRQPKRLYEKKGKKVRSGYNRGPKVTTVYVHYTLTATKTVTIGNAYSRDRDEQESGRGRDGGRRFDFGQLFDYERVFDYEHVLAAPTQTMIPAGMPSAAGSRAMPSSFVSKRRSFHFPWFI</sequence>
<evidence type="ECO:0000313" key="2">
    <source>
        <dbReference type="EMBL" id="KAG1316189.1"/>
    </source>
</evidence>
<evidence type="ECO:0000313" key="3">
    <source>
        <dbReference type="Proteomes" id="UP000716291"/>
    </source>
</evidence>
<gene>
    <name evidence="2" type="ORF">G6F64_000039</name>
</gene>
<keyword evidence="3" id="KW-1185">Reference proteome</keyword>
<dbReference type="AlphaFoldDB" id="A0A9P6XL63"/>
<dbReference type="Proteomes" id="UP000716291">
    <property type="component" value="Unassembled WGS sequence"/>
</dbReference>
<feature type="chain" id="PRO_5040175555" evidence="1">
    <location>
        <begin position="21"/>
        <end position="160"/>
    </location>
</feature>
<organism evidence="2 3">
    <name type="scientific">Rhizopus oryzae</name>
    <name type="common">Mucormycosis agent</name>
    <name type="synonym">Rhizopus arrhizus var. delemar</name>
    <dbReference type="NCBI Taxonomy" id="64495"/>
    <lineage>
        <taxon>Eukaryota</taxon>
        <taxon>Fungi</taxon>
        <taxon>Fungi incertae sedis</taxon>
        <taxon>Mucoromycota</taxon>
        <taxon>Mucoromycotina</taxon>
        <taxon>Mucoromycetes</taxon>
        <taxon>Mucorales</taxon>
        <taxon>Mucorineae</taxon>
        <taxon>Rhizopodaceae</taxon>
        <taxon>Rhizopus</taxon>
    </lineage>
</organism>
<keyword evidence="1" id="KW-0732">Signal</keyword>
<comment type="caution">
    <text evidence="2">The sequence shown here is derived from an EMBL/GenBank/DDBJ whole genome shotgun (WGS) entry which is preliminary data.</text>
</comment>
<feature type="signal peptide" evidence="1">
    <location>
        <begin position="1"/>
        <end position="20"/>
    </location>
</feature>
<dbReference type="EMBL" id="JAANQT010000003">
    <property type="protein sequence ID" value="KAG1316189.1"/>
    <property type="molecule type" value="Genomic_DNA"/>
</dbReference>